<keyword evidence="2" id="KW-0808">Transferase</keyword>
<dbReference type="InterPro" id="IPR050426">
    <property type="entry name" value="Glycosyltransferase_28"/>
</dbReference>
<keyword evidence="3" id="KW-1185">Reference proteome</keyword>
<dbReference type="InterPro" id="IPR010610">
    <property type="entry name" value="EryCIII-like_C"/>
</dbReference>
<gene>
    <name evidence="2" type="ORF">HG543_24845</name>
</gene>
<protein>
    <submittedName>
        <fullName evidence="2">Glycosyltransferase family 1 protein</fullName>
    </submittedName>
</protein>
<reference evidence="2 3" key="1">
    <citation type="submission" date="2020-04" db="EMBL/GenBank/DDBJ databases">
        <title>Draft genome of Pyxidicoccus fallax type strain.</title>
        <authorList>
            <person name="Whitworth D.E."/>
        </authorList>
    </citation>
    <scope>NUCLEOTIDE SEQUENCE [LARGE SCALE GENOMIC DNA]</scope>
    <source>
        <strain evidence="2 3">DSM 14698</strain>
    </source>
</reference>
<dbReference type="SUPFAM" id="SSF53756">
    <property type="entry name" value="UDP-Glycosyltransferase/glycogen phosphorylase"/>
    <property type="match status" value="1"/>
</dbReference>
<dbReference type="GO" id="GO:0016757">
    <property type="term" value="F:glycosyltransferase activity"/>
    <property type="evidence" value="ECO:0007669"/>
    <property type="project" value="UniProtKB-ARBA"/>
</dbReference>
<dbReference type="PANTHER" id="PTHR48050">
    <property type="entry name" value="STEROL 3-BETA-GLUCOSYLTRANSFERASE"/>
    <property type="match status" value="1"/>
</dbReference>
<dbReference type="Proteomes" id="UP000518300">
    <property type="component" value="Unassembled WGS sequence"/>
</dbReference>
<sequence>MTLILNEHHRPYATKLGFDFVPSAPASAYREEQEANRHLGKPDSGPHVLSYEERLRRWHLPELRATYAALAERADPRDSVIVARGSTLAGRLAQEQLGIPMATVYLSPPEAIRLWLGVPLLLNRPPPSRWIYNLLCVPMIDRNHDPHFAFLNEFRAELGLAPVKHIQGVWLESPQLVLGLWPDWFYPRMAHWSPRMHLPGFILHEKHVDEPLSPEVDAFLSAGSPPVVFAPGTFRSLGAEAFFSTSIELCRRLGRRGLFLSESRAQVPASLPESIAVFSQVPLRKVLPRCAALVHHGGVGTCARALDAGLPQFVVSVFGDQPANAMRLGHLGVAGTIHERDYHADPVTPMLQRLLTDARVREACATQARRMAQGDAAERACDALEELLPSRSRQEPTHLRRAAS</sequence>
<evidence type="ECO:0000259" key="1">
    <source>
        <dbReference type="Pfam" id="PF06722"/>
    </source>
</evidence>
<dbReference type="Gene3D" id="3.40.50.2000">
    <property type="entry name" value="Glycogen Phosphorylase B"/>
    <property type="match status" value="2"/>
</dbReference>
<evidence type="ECO:0000313" key="2">
    <source>
        <dbReference type="EMBL" id="NMO18062.1"/>
    </source>
</evidence>
<dbReference type="RefSeq" id="WP_169347336.1">
    <property type="nucleotide sequence ID" value="NZ_JABBJJ010000121.1"/>
</dbReference>
<dbReference type="EMBL" id="JABBJJ010000121">
    <property type="protein sequence ID" value="NMO18062.1"/>
    <property type="molecule type" value="Genomic_DNA"/>
</dbReference>
<dbReference type="PANTHER" id="PTHR48050:SF13">
    <property type="entry name" value="STEROL 3-BETA-GLUCOSYLTRANSFERASE UGT80A2"/>
    <property type="match status" value="1"/>
</dbReference>
<comment type="caution">
    <text evidence="2">The sequence shown here is derived from an EMBL/GenBank/DDBJ whole genome shotgun (WGS) entry which is preliminary data.</text>
</comment>
<accession>A0A848LK33</accession>
<evidence type="ECO:0000313" key="3">
    <source>
        <dbReference type="Proteomes" id="UP000518300"/>
    </source>
</evidence>
<dbReference type="Pfam" id="PF06722">
    <property type="entry name" value="EryCIII-like_C"/>
    <property type="match status" value="1"/>
</dbReference>
<organism evidence="2 3">
    <name type="scientific">Pyxidicoccus fallax</name>
    <dbReference type="NCBI Taxonomy" id="394095"/>
    <lineage>
        <taxon>Bacteria</taxon>
        <taxon>Pseudomonadati</taxon>
        <taxon>Myxococcota</taxon>
        <taxon>Myxococcia</taxon>
        <taxon>Myxococcales</taxon>
        <taxon>Cystobacterineae</taxon>
        <taxon>Myxococcaceae</taxon>
        <taxon>Pyxidicoccus</taxon>
    </lineage>
</organism>
<feature type="domain" description="Erythromycin biosynthesis protein CIII-like C-terminal" evidence="1">
    <location>
        <begin position="265"/>
        <end position="373"/>
    </location>
</feature>
<name>A0A848LK33_9BACT</name>
<proteinExistence type="predicted"/>
<dbReference type="AlphaFoldDB" id="A0A848LK33"/>